<evidence type="ECO:0000256" key="3">
    <source>
        <dbReference type="RuleBase" id="RU000363"/>
    </source>
</evidence>
<dbReference type="EMBL" id="WPCU01000005">
    <property type="protein sequence ID" value="MVA76186.1"/>
    <property type="molecule type" value="Genomic_DNA"/>
</dbReference>
<evidence type="ECO:0000313" key="4">
    <source>
        <dbReference type="EMBL" id="MVA76186.1"/>
    </source>
</evidence>
<dbReference type="PANTHER" id="PTHR44196">
    <property type="entry name" value="DEHYDROGENASE/REDUCTASE SDR FAMILY MEMBER 7B"/>
    <property type="match status" value="1"/>
</dbReference>
<reference evidence="4 5" key="1">
    <citation type="submission" date="2019-12" db="EMBL/GenBank/DDBJ databases">
        <title>Auraticoccus cholistani sp. nov., an actinomycete isolated from soil of Cholistan desert.</title>
        <authorList>
            <person name="Cheema M.T."/>
        </authorList>
    </citation>
    <scope>NUCLEOTIDE SEQUENCE [LARGE SCALE GENOMIC DNA]</scope>
    <source>
        <strain evidence="4 5">F435</strain>
    </source>
</reference>
<organism evidence="4 5">
    <name type="scientific">Auraticoccus cholistanensis</name>
    <dbReference type="NCBI Taxonomy" id="2656650"/>
    <lineage>
        <taxon>Bacteria</taxon>
        <taxon>Bacillati</taxon>
        <taxon>Actinomycetota</taxon>
        <taxon>Actinomycetes</taxon>
        <taxon>Propionibacteriales</taxon>
        <taxon>Propionibacteriaceae</taxon>
        <taxon>Auraticoccus</taxon>
    </lineage>
</organism>
<comment type="caution">
    <text evidence="4">The sequence shown here is derived from an EMBL/GenBank/DDBJ whole genome shotgun (WGS) entry which is preliminary data.</text>
</comment>
<dbReference type="GO" id="GO:0016020">
    <property type="term" value="C:membrane"/>
    <property type="evidence" value="ECO:0007669"/>
    <property type="project" value="TreeGrafter"/>
</dbReference>
<protein>
    <submittedName>
        <fullName evidence="4">SDR family NAD(P)-dependent oxidoreductase</fullName>
    </submittedName>
</protein>
<dbReference type="PRINTS" id="PR00080">
    <property type="entry name" value="SDRFAMILY"/>
</dbReference>
<dbReference type="InterPro" id="IPR002347">
    <property type="entry name" value="SDR_fam"/>
</dbReference>
<proteinExistence type="inferred from homology"/>
<keyword evidence="2" id="KW-0560">Oxidoreductase</keyword>
<gene>
    <name evidence="4" type="ORF">GC722_09140</name>
</gene>
<dbReference type="Proteomes" id="UP000435304">
    <property type="component" value="Unassembled WGS sequence"/>
</dbReference>
<accession>A0A6A9UTD1</accession>
<dbReference type="SUPFAM" id="SSF51735">
    <property type="entry name" value="NAD(P)-binding Rossmann-fold domains"/>
    <property type="match status" value="1"/>
</dbReference>
<sequence>MDAPLALVAGASRGLGLLIATELLRRGHRVAICARDRTQVDAAVERLSAEGTVSGHVCDVADREQVARLVAEVEAEHGPVEVLVSVAGVIQVGPAESMTLEHFEEAIGIMLWGPVHLAWAVLPGMRERGRGRIANICSIGGVVAPPHLLPYATAKFGAVGFSEGLTAELAGTGITVTTVVPGLMRTGAHEVAEFTGQTGREYAWLATSDSLPLISMDAGRAARRIVDGLLRGRTRVTLTPLAQVATRVKGLAPATTTVLLGVANLLLPDAPADGTQETVPGHVAAKRLGSKVVGALTVLGSAAARGLNTRTGRR</sequence>
<dbReference type="InterPro" id="IPR036291">
    <property type="entry name" value="NAD(P)-bd_dom_sf"/>
</dbReference>
<dbReference type="Pfam" id="PF00106">
    <property type="entry name" value="adh_short"/>
    <property type="match status" value="1"/>
</dbReference>
<dbReference type="RefSeq" id="WP_156609596.1">
    <property type="nucleotide sequence ID" value="NZ_WPCU01000005.1"/>
</dbReference>
<dbReference type="PRINTS" id="PR00081">
    <property type="entry name" value="GDHRDH"/>
</dbReference>
<name>A0A6A9UTD1_9ACTN</name>
<evidence type="ECO:0000313" key="5">
    <source>
        <dbReference type="Proteomes" id="UP000435304"/>
    </source>
</evidence>
<dbReference type="GO" id="GO:0016491">
    <property type="term" value="F:oxidoreductase activity"/>
    <property type="evidence" value="ECO:0007669"/>
    <property type="project" value="UniProtKB-KW"/>
</dbReference>
<dbReference type="PANTHER" id="PTHR44196:SF1">
    <property type="entry name" value="DEHYDROGENASE_REDUCTASE SDR FAMILY MEMBER 7B"/>
    <property type="match status" value="1"/>
</dbReference>
<dbReference type="AlphaFoldDB" id="A0A6A9UTD1"/>
<dbReference type="CDD" id="cd05233">
    <property type="entry name" value="SDR_c"/>
    <property type="match status" value="1"/>
</dbReference>
<keyword evidence="5" id="KW-1185">Reference proteome</keyword>
<evidence type="ECO:0000256" key="1">
    <source>
        <dbReference type="ARBA" id="ARBA00006484"/>
    </source>
</evidence>
<dbReference type="Gene3D" id="3.40.50.720">
    <property type="entry name" value="NAD(P)-binding Rossmann-like Domain"/>
    <property type="match status" value="1"/>
</dbReference>
<evidence type="ECO:0000256" key="2">
    <source>
        <dbReference type="ARBA" id="ARBA00023002"/>
    </source>
</evidence>
<comment type="similarity">
    <text evidence="1 3">Belongs to the short-chain dehydrogenases/reductases (SDR) family.</text>
</comment>